<dbReference type="SUPFAM" id="SSF52266">
    <property type="entry name" value="SGNH hydrolase"/>
    <property type="match status" value="2"/>
</dbReference>
<dbReference type="PANTHER" id="PTHR43695">
    <property type="entry name" value="PUTATIVE (AFU_ORTHOLOGUE AFUA_2G17250)-RELATED"/>
    <property type="match status" value="1"/>
</dbReference>
<protein>
    <submittedName>
        <fullName evidence="5">Rhamnogalacturonan acetylesterase</fullName>
    </submittedName>
</protein>
<dbReference type="PANTHER" id="PTHR43695:SF1">
    <property type="entry name" value="RHAMNOGALACTURONAN ACETYLESTERASE"/>
    <property type="match status" value="1"/>
</dbReference>
<dbReference type="InterPro" id="IPR037459">
    <property type="entry name" value="RhgT-like"/>
</dbReference>
<dbReference type="RefSeq" id="WP_186966777.1">
    <property type="nucleotide sequence ID" value="NZ_JACOOE010000002.1"/>
</dbReference>
<evidence type="ECO:0000256" key="1">
    <source>
        <dbReference type="ARBA" id="ARBA00008668"/>
    </source>
</evidence>
<feature type="chain" id="PRO_5045556262" evidence="3">
    <location>
        <begin position="24"/>
        <end position="545"/>
    </location>
</feature>
<evidence type="ECO:0000256" key="2">
    <source>
        <dbReference type="ARBA" id="ARBA00022801"/>
    </source>
</evidence>
<evidence type="ECO:0000256" key="3">
    <source>
        <dbReference type="SAM" id="SignalP"/>
    </source>
</evidence>
<dbReference type="EMBL" id="JACOOE010000002">
    <property type="protein sequence ID" value="MBC5604226.1"/>
    <property type="molecule type" value="Genomic_DNA"/>
</dbReference>
<name>A0ABR7C8T4_9BACE</name>
<dbReference type="Gene3D" id="3.40.50.1110">
    <property type="entry name" value="SGNH hydrolase"/>
    <property type="match status" value="2"/>
</dbReference>
<keyword evidence="6" id="KW-1185">Reference proteome</keyword>
<dbReference type="InterPro" id="IPR036514">
    <property type="entry name" value="SGNH_hydro_sf"/>
</dbReference>
<evidence type="ECO:0000313" key="6">
    <source>
        <dbReference type="Proteomes" id="UP000600600"/>
    </source>
</evidence>
<comment type="similarity">
    <text evidence="1">Belongs to the 'GDSL' lipolytic enzyme family.</text>
</comment>
<sequence>MRNKLFYYLCWLTAVTSSLQAQAQNKVAAPMKDVNQVIDNTLDSLNKARTARPIAGSSRKGDNPVLFLVGNSTMRTGTLGNGNNGQWGWGFYAGDYFDPDKITVENHALGGTSSRTFYNRLWPDVIKGVRPGDWVIIELGHNDNGPYDSGRARASIPGVGTDSLNVTIKETGVKETVYTYGEYMRRFIRDVKAKGGHPILFSLTPRYAYEDKDSTIIKRVNKTFGLWAKQIAEEQNVPFIDLNDISARKFEKFGKNKVKYMFYIDRIHTSTFGAKVNAESAADGIRAYEGLELANYLKPVSQDTKTGSSRKKGRPVLFTIGDSTVKNKDNDKNGMWGWGSVIADEFNLDKISVENCAMAGRSARTFLDEGRWDKVYEALQPGDFVLIQFGHNDAGAINTGKARAELRGSGEESKVFLMEKTGKYQVVYTFGWYLRKFIMDAQEKGAIPIVLSHTPRNKWKDGKIERNTDSFGKWTREAAEATGAYFIDLNKISADKLEKKGIEKTAAYYNHDHTHTSLKGAHMNAESIAEGLKMVNCPLKDYLKK</sequence>
<proteinExistence type="inferred from homology"/>
<dbReference type="InterPro" id="IPR013830">
    <property type="entry name" value="SGNH_hydro"/>
</dbReference>
<comment type="caution">
    <text evidence="5">The sequence shown here is derived from an EMBL/GenBank/DDBJ whole genome shotgun (WGS) entry which is preliminary data.</text>
</comment>
<gene>
    <name evidence="5" type="ORF">H8S67_06020</name>
</gene>
<keyword evidence="3" id="KW-0732">Signal</keyword>
<dbReference type="InterPro" id="IPR001087">
    <property type="entry name" value="GDSL"/>
</dbReference>
<reference evidence="5 6" key="1">
    <citation type="submission" date="2020-08" db="EMBL/GenBank/DDBJ databases">
        <title>Genome public.</title>
        <authorList>
            <person name="Liu C."/>
            <person name="Sun Q."/>
        </authorList>
    </citation>
    <scope>NUCLEOTIDE SEQUENCE [LARGE SCALE GENOMIC DNA]</scope>
    <source>
        <strain evidence="5 6">M27</strain>
    </source>
</reference>
<evidence type="ECO:0000259" key="4">
    <source>
        <dbReference type="Pfam" id="PF13472"/>
    </source>
</evidence>
<dbReference type="Pfam" id="PF13472">
    <property type="entry name" value="Lipase_GDSL_2"/>
    <property type="match status" value="1"/>
</dbReference>
<dbReference type="Proteomes" id="UP000600600">
    <property type="component" value="Unassembled WGS sequence"/>
</dbReference>
<dbReference type="CDD" id="cd01821">
    <property type="entry name" value="Rhamnogalacturan_acetylesterase_like"/>
    <property type="match status" value="2"/>
</dbReference>
<evidence type="ECO:0000313" key="5">
    <source>
        <dbReference type="EMBL" id="MBC5604226.1"/>
    </source>
</evidence>
<keyword evidence="2" id="KW-0378">Hydrolase</keyword>
<organism evidence="5 6">
    <name type="scientific">Bacteroides difficilis</name>
    <dbReference type="NCBI Taxonomy" id="2763021"/>
    <lineage>
        <taxon>Bacteria</taxon>
        <taxon>Pseudomonadati</taxon>
        <taxon>Bacteroidota</taxon>
        <taxon>Bacteroidia</taxon>
        <taxon>Bacteroidales</taxon>
        <taxon>Bacteroidaceae</taxon>
        <taxon>Bacteroides</taxon>
    </lineage>
</organism>
<dbReference type="Pfam" id="PF00657">
    <property type="entry name" value="Lipase_GDSL"/>
    <property type="match status" value="1"/>
</dbReference>
<feature type="signal peptide" evidence="3">
    <location>
        <begin position="1"/>
        <end position="23"/>
    </location>
</feature>
<feature type="domain" description="SGNH hydrolase-type esterase" evidence="4">
    <location>
        <begin position="320"/>
        <end position="521"/>
    </location>
</feature>
<accession>A0ABR7C8T4</accession>